<evidence type="ECO:0000256" key="2">
    <source>
        <dbReference type="ARBA" id="ARBA00022475"/>
    </source>
</evidence>
<dbReference type="InterPro" id="IPR050086">
    <property type="entry name" value="MetN_ABC_transporter-like"/>
</dbReference>
<keyword evidence="7" id="KW-0472">Membrane</keyword>
<dbReference type="Pfam" id="PF00005">
    <property type="entry name" value="ABC_tran"/>
    <property type="match status" value="1"/>
</dbReference>
<dbReference type="EMBL" id="AP022612">
    <property type="protein sequence ID" value="BBZ36360.1"/>
    <property type="molecule type" value="Genomic_DNA"/>
</dbReference>
<dbReference type="InterPro" id="IPR027417">
    <property type="entry name" value="P-loop_NTPase"/>
</dbReference>
<dbReference type="InterPro" id="IPR017871">
    <property type="entry name" value="ABC_transporter-like_CS"/>
</dbReference>
<dbReference type="PROSITE" id="PS50893">
    <property type="entry name" value="ABC_TRANSPORTER_2"/>
    <property type="match status" value="1"/>
</dbReference>
<dbReference type="GO" id="GO:0016887">
    <property type="term" value="F:ATP hydrolysis activity"/>
    <property type="evidence" value="ECO:0007669"/>
    <property type="project" value="InterPro"/>
</dbReference>
<evidence type="ECO:0000256" key="3">
    <source>
        <dbReference type="ARBA" id="ARBA00022741"/>
    </source>
</evidence>
<keyword evidence="4 8" id="KW-0067">ATP-binding</keyword>
<name>A0A7I7Y3S5_9MYCO</name>
<dbReference type="Proteomes" id="UP000466931">
    <property type="component" value="Chromosome"/>
</dbReference>
<keyword evidence="2" id="KW-1003">Cell membrane</keyword>
<dbReference type="OrthoDB" id="4398079at2"/>
<dbReference type="PANTHER" id="PTHR43166">
    <property type="entry name" value="AMINO ACID IMPORT ATP-BINDING PROTEIN"/>
    <property type="match status" value="1"/>
</dbReference>
<protein>
    <submittedName>
        <fullName evidence="8">Methionine import ATP-binding protein MetN</fullName>
    </submittedName>
</protein>
<evidence type="ECO:0000256" key="6">
    <source>
        <dbReference type="ARBA" id="ARBA00022970"/>
    </source>
</evidence>
<evidence type="ECO:0000313" key="8">
    <source>
        <dbReference type="EMBL" id="BBZ36360.1"/>
    </source>
</evidence>
<dbReference type="GO" id="GO:0005524">
    <property type="term" value="F:ATP binding"/>
    <property type="evidence" value="ECO:0007669"/>
    <property type="project" value="UniProtKB-KW"/>
</dbReference>
<dbReference type="SMART" id="SM00382">
    <property type="entry name" value="AAA"/>
    <property type="match status" value="1"/>
</dbReference>
<evidence type="ECO:0000256" key="1">
    <source>
        <dbReference type="ARBA" id="ARBA00022448"/>
    </source>
</evidence>
<dbReference type="AlphaFoldDB" id="A0A7I7Y3S5"/>
<keyword evidence="6" id="KW-0029">Amino-acid transport</keyword>
<dbReference type="GO" id="GO:0006865">
    <property type="term" value="P:amino acid transport"/>
    <property type="evidence" value="ECO:0007669"/>
    <property type="project" value="UniProtKB-KW"/>
</dbReference>
<dbReference type="Gene3D" id="3.40.50.300">
    <property type="entry name" value="P-loop containing nucleotide triphosphate hydrolases"/>
    <property type="match status" value="1"/>
</dbReference>
<evidence type="ECO:0000256" key="7">
    <source>
        <dbReference type="ARBA" id="ARBA00023136"/>
    </source>
</evidence>
<dbReference type="InterPro" id="IPR018449">
    <property type="entry name" value="NIL_domain"/>
</dbReference>
<dbReference type="PROSITE" id="PS00211">
    <property type="entry name" value="ABC_TRANSPORTER_1"/>
    <property type="match status" value="1"/>
</dbReference>
<evidence type="ECO:0000313" key="9">
    <source>
        <dbReference type="Proteomes" id="UP000466931"/>
    </source>
</evidence>
<organism evidence="8 9">
    <name type="scientific">Mycolicibacterium confluentis</name>
    <dbReference type="NCBI Taxonomy" id="28047"/>
    <lineage>
        <taxon>Bacteria</taxon>
        <taxon>Bacillati</taxon>
        <taxon>Actinomycetota</taxon>
        <taxon>Actinomycetes</taxon>
        <taxon>Mycobacteriales</taxon>
        <taxon>Mycobacteriaceae</taxon>
        <taxon>Mycolicibacterium</taxon>
    </lineage>
</organism>
<accession>A0A7I7Y3S5</accession>
<gene>
    <name evidence="8" type="primary">metN</name>
    <name evidence="8" type="ORF">MCNF_49650</name>
</gene>
<sequence length="330" mass="35850">MSLRIDNVSKSYGDTTVLEPLSWTAEKGEILAVVGPSGSGKSTLLNLINLSVQPTTGTIHLDGEDLTALSRRRLRDARRKIGTAFQSAALFQRRTVSANVALPLEYLGVEKTQMAEQAASLIKRVGLAERADYYPGQLSGGQKQRVGIARALALNPHVLLADEITSGLDPATTTSILDLIKDLRDELELTVVLVTHEMDVVRAVADKVLYLEEGKVLEYDTATALLRNPLSHVGSQLLNWGQGADGFSSHVDSAGLLDVLYVSDRVPRTWVGDLTVRFNTDVELIEALVEPIRDQQFGRARIRIGDVEKIPAIKTHLAAEGIAVIRDGAE</sequence>
<keyword evidence="3" id="KW-0547">Nucleotide-binding</keyword>
<proteinExistence type="predicted"/>
<keyword evidence="9" id="KW-1185">Reference proteome</keyword>
<dbReference type="InterPro" id="IPR003593">
    <property type="entry name" value="AAA+_ATPase"/>
</dbReference>
<keyword evidence="1" id="KW-0813">Transport</keyword>
<dbReference type="InterPro" id="IPR003439">
    <property type="entry name" value="ABC_transporter-like_ATP-bd"/>
</dbReference>
<reference evidence="8" key="1">
    <citation type="journal article" date="2019" name="Emerg. Microbes Infect.">
        <title>Comprehensive subspecies identification of 175 nontuberculous mycobacteria species based on 7547 genomic profiles.</title>
        <authorList>
            <person name="Matsumoto Y."/>
            <person name="Kinjo T."/>
            <person name="Motooka D."/>
            <person name="Nabeya D."/>
            <person name="Jung N."/>
            <person name="Uechi K."/>
            <person name="Horii T."/>
            <person name="Iida T."/>
            <person name="Fujita J."/>
            <person name="Nakamura S."/>
        </authorList>
    </citation>
    <scope>NUCLEOTIDE SEQUENCE [LARGE SCALE GENOMIC DNA]</scope>
    <source>
        <strain evidence="8">JCM 13671</strain>
    </source>
</reference>
<dbReference type="SUPFAM" id="SSF52540">
    <property type="entry name" value="P-loop containing nucleoside triphosphate hydrolases"/>
    <property type="match status" value="1"/>
</dbReference>
<reference evidence="8" key="2">
    <citation type="submission" date="2020-02" db="EMBL/GenBank/DDBJ databases">
        <authorList>
            <person name="Matsumoto Y."/>
            <person name="Motooka D."/>
            <person name="Nakamura S."/>
        </authorList>
    </citation>
    <scope>NUCLEOTIDE SEQUENCE</scope>
    <source>
        <strain evidence="8">JCM 13671</strain>
    </source>
</reference>
<evidence type="ECO:0000256" key="5">
    <source>
        <dbReference type="ARBA" id="ARBA00022967"/>
    </source>
</evidence>
<dbReference type="RefSeq" id="WP_085152124.1">
    <property type="nucleotide sequence ID" value="NZ_AP022612.1"/>
</dbReference>
<keyword evidence="5" id="KW-1278">Translocase</keyword>
<dbReference type="PANTHER" id="PTHR43166:SF30">
    <property type="entry name" value="METHIONINE IMPORT ATP-BINDING PROTEIN METN"/>
    <property type="match status" value="1"/>
</dbReference>
<dbReference type="Pfam" id="PF09383">
    <property type="entry name" value="NIL"/>
    <property type="match status" value="1"/>
</dbReference>
<evidence type="ECO:0000256" key="4">
    <source>
        <dbReference type="ARBA" id="ARBA00022840"/>
    </source>
</evidence>